<evidence type="ECO:0000313" key="3">
    <source>
        <dbReference type="EMBL" id="ACU53593.1"/>
    </source>
</evidence>
<dbReference type="InterPro" id="IPR015946">
    <property type="entry name" value="KH_dom-like_a/b"/>
</dbReference>
<dbReference type="AlphaFoldDB" id="C7LXY5"/>
<evidence type="ECO:0000256" key="2">
    <source>
        <dbReference type="HAMAP-Rule" id="MF_00003"/>
    </source>
</evidence>
<dbReference type="InterPro" id="IPR023799">
    <property type="entry name" value="RbfA_dom_sf"/>
</dbReference>
<dbReference type="EMBL" id="CP001631">
    <property type="protein sequence ID" value="ACU53593.1"/>
    <property type="molecule type" value="Genomic_DNA"/>
</dbReference>
<comment type="similarity">
    <text evidence="2">Belongs to the RbfA family.</text>
</comment>
<comment type="function">
    <text evidence="2">One of several proteins that assist in the late maturation steps of the functional core of the 30S ribosomal subunit. Associates with free 30S ribosomal subunits (but not with 30S subunits that are part of 70S ribosomes or polysomes). Required for efficient processing of 16S rRNA. May interact with the 5'-terminal helix region of 16S rRNA.</text>
</comment>
<accession>C7LXY5</accession>
<dbReference type="Pfam" id="PF02033">
    <property type="entry name" value="RBFA"/>
    <property type="match status" value="1"/>
</dbReference>
<dbReference type="PROSITE" id="PS01319">
    <property type="entry name" value="RBFA"/>
    <property type="match status" value="1"/>
</dbReference>
<dbReference type="SUPFAM" id="SSF89919">
    <property type="entry name" value="Ribosome-binding factor A, RbfA"/>
    <property type="match status" value="1"/>
</dbReference>
<keyword evidence="1 2" id="KW-0690">Ribosome biogenesis</keyword>
<name>C7LXY5_ACIFD</name>
<dbReference type="STRING" id="525909.Afer_0639"/>
<evidence type="ECO:0000313" key="4">
    <source>
        <dbReference type="Proteomes" id="UP000000771"/>
    </source>
</evidence>
<gene>
    <name evidence="2" type="primary">rbfA</name>
    <name evidence="3" type="ordered locus">Afer_0639</name>
</gene>
<dbReference type="Proteomes" id="UP000000771">
    <property type="component" value="Chromosome"/>
</dbReference>
<sequence>MGRRATHPYARTERVAAVLQEVIAEALERLVDRDERLAFVTVTHVVVSSDLRHADVLIASGTAETLEALDDARGELQRAVAREVRLKRTPALRFGLDAQLAAVEELEAVFRRVHEAATDDPGHLPRR</sequence>
<dbReference type="GO" id="GO:0043024">
    <property type="term" value="F:ribosomal small subunit binding"/>
    <property type="evidence" value="ECO:0007669"/>
    <property type="project" value="TreeGrafter"/>
</dbReference>
<dbReference type="Gene3D" id="3.30.300.20">
    <property type="match status" value="1"/>
</dbReference>
<dbReference type="InterPro" id="IPR000238">
    <property type="entry name" value="RbfA"/>
</dbReference>
<dbReference type="NCBIfam" id="TIGR00082">
    <property type="entry name" value="rbfA"/>
    <property type="match status" value="1"/>
</dbReference>
<dbReference type="GO" id="GO:0005829">
    <property type="term" value="C:cytosol"/>
    <property type="evidence" value="ECO:0007669"/>
    <property type="project" value="TreeGrafter"/>
</dbReference>
<dbReference type="eggNOG" id="COG0858">
    <property type="taxonomic scope" value="Bacteria"/>
</dbReference>
<dbReference type="InterPro" id="IPR020053">
    <property type="entry name" value="Ribosome-bd_factorA_CS"/>
</dbReference>
<reference evidence="3 4" key="1">
    <citation type="journal article" date="2009" name="Stand. Genomic Sci.">
        <title>Complete genome sequence of Acidimicrobium ferrooxidans type strain (ICP).</title>
        <authorList>
            <person name="Clum A."/>
            <person name="Nolan M."/>
            <person name="Lang E."/>
            <person name="Glavina Del Rio T."/>
            <person name="Tice H."/>
            <person name="Copeland A."/>
            <person name="Cheng J.F."/>
            <person name="Lucas S."/>
            <person name="Chen F."/>
            <person name="Bruce D."/>
            <person name="Goodwin L."/>
            <person name="Pitluck S."/>
            <person name="Ivanova N."/>
            <person name="Mavrommatis K."/>
            <person name="Mikhailova N."/>
            <person name="Pati A."/>
            <person name="Chen A."/>
            <person name="Palaniappan K."/>
            <person name="Goker M."/>
            <person name="Spring S."/>
            <person name="Land M."/>
            <person name="Hauser L."/>
            <person name="Chang Y.J."/>
            <person name="Jeffries C.C."/>
            <person name="Chain P."/>
            <person name="Bristow J."/>
            <person name="Eisen J.A."/>
            <person name="Markowitz V."/>
            <person name="Hugenholtz P."/>
            <person name="Kyrpides N.C."/>
            <person name="Klenk H.P."/>
            <person name="Lapidus A."/>
        </authorList>
    </citation>
    <scope>NUCLEOTIDE SEQUENCE [LARGE SCALE GENOMIC DNA]</scope>
    <source>
        <strain evidence="4">DSM 10331 / JCM 15462 / NBRC 103882 / ICP</strain>
    </source>
</reference>
<protein>
    <recommendedName>
        <fullName evidence="2">Ribosome-binding factor A</fullName>
    </recommendedName>
</protein>
<dbReference type="RefSeq" id="WP_015798088.1">
    <property type="nucleotide sequence ID" value="NC_013124.1"/>
</dbReference>
<keyword evidence="4" id="KW-1185">Reference proteome</keyword>
<comment type="subcellular location">
    <subcellularLocation>
        <location evidence="2">Cytoplasm</location>
    </subcellularLocation>
</comment>
<dbReference type="PANTHER" id="PTHR33515:SF1">
    <property type="entry name" value="RIBOSOME-BINDING FACTOR A, CHLOROPLASTIC-RELATED"/>
    <property type="match status" value="1"/>
</dbReference>
<dbReference type="PANTHER" id="PTHR33515">
    <property type="entry name" value="RIBOSOME-BINDING FACTOR A, CHLOROPLASTIC-RELATED"/>
    <property type="match status" value="1"/>
</dbReference>
<dbReference type="HOGENOM" id="CLU_089475_5_0_11"/>
<proteinExistence type="inferred from homology"/>
<dbReference type="KEGG" id="afo:Afer_0639"/>
<comment type="subunit">
    <text evidence="2">Monomer. Binds 30S ribosomal subunits, but not 50S ribosomal subunits or 70S ribosomes.</text>
</comment>
<dbReference type="GO" id="GO:0030490">
    <property type="term" value="P:maturation of SSU-rRNA"/>
    <property type="evidence" value="ECO:0007669"/>
    <property type="project" value="UniProtKB-UniRule"/>
</dbReference>
<dbReference type="HAMAP" id="MF_00003">
    <property type="entry name" value="RbfA"/>
    <property type="match status" value="1"/>
</dbReference>
<evidence type="ECO:0000256" key="1">
    <source>
        <dbReference type="ARBA" id="ARBA00022517"/>
    </source>
</evidence>
<organism evidence="3 4">
    <name type="scientific">Acidimicrobium ferrooxidans (strain DSM 10331 / JCM 15462 / NBRC 103882 / ICP)</name>
    <dbReference type="NCBI Taxonomy" id="525909"/>
    <lineage>
        <taxon>Bacteria</taxon>
        <taxon>Bacillati</taxon>
        <taxon>Actinomycetota</taxon>
        <taxon>Acidimicrobiia</taxon>
        <taxon>Acidimicrobiales</taxon>
        <taxon>Acidimicrobiaceae</taxon>
        <taxon>Acidimicrobium</taxon>
    </lineage>
</organism>
<keyword evidence="2" id="KW-0963">Cytoplasm</keyword>